<name>A0A1H5UVN7_9ACTN</name>
<dbReference type="AlphaFoldDB" id="A0A1H5UVN7"/>
<dbReference type="Proteomes" id="UP000236732">
    <property type="component" value="Unassembled WGS sequence"/>
</dbReference>
<proteinExistence type="predicted"/>
<sequence length="73" mass="7728">METRYTGWGAKVSIKTPPASAVTTKLDPAKAQIQLPRPPSADPAQNLTSSPKSRPGRRPGSGPDVHPGRRRSG</sequence>
<reference evidence="2 3" key="1">
    <citation type="submission" date="2016-10" db="EMBL/GenBank/DDBJ databases">
        <authorList>
            <person name="de Groot N.N."/>
        </authorList>
    </citation>
    <scope>NUCLEOTIDE SEQUENCE [LARGE SCALE GENOMIC DNA]</scope>
    <source>
        <strain evidence="2 3">CGMCC 4.7037</strain>
    </source>
</reference>
<feature type="compositionally biased region" description="Polar residues" evidence="1">
    <location>
        <begin position="43"/>
        <end position="52"/>
    </location>
</feature>
<evidence type="ECO:0000313" key="3">
    <source>
        <dbReference type="Proteomes" id="UP000236732"/>
    </source>
</evidence>
<feature type="region of interest" description="Disordered" evidence="1">
    <location>
        <begin position="33"/>
        <end position="73"/>
    </location>
</feature>
<organism evidence="2 3">
    <name type="scientific">Nonomuraea solani</name>
    <dbReference type="NCBI Taxonomy" id="1144553"/>
    <lineage>
        <taxon>Bacteria</taxon>
        <taxon>Bacillati</taxon>
        <taxon>Actinomycetota</taxon>
        <taxon>Actinomycetes</taxon>
        <taxon>Streptosporangiales</taxon>
        <taxon>Streptosporangiaceae</taxon>
        <taxon>Nonomuraea</taxon>
    </lineage>
</organism>
<evidence type="ECO:0000256" key="1">
    <source>
        <dbReference type="SAM" id="MobiDB-lite"/>
    </source>
</evidence>
<keyword evidence="3" id="KW-1185">Reference proteome</keyword>
<evidence type="ECO:0000313" key="2">
    <source>
        <dbReference type="EMBL" id="SEF79222.1"/>
    </source>
</evidence>
<protein>
    <submittedName>
        <fullName evidence="2">Uncharacterized protein</fullName>
    </submittedName>
</protein>
<accession>A0A1H5UVN7</accession>
<gene>
    <name evidence="2" type="ORF">SAMN05444920_101673</name>
</gene>
<dbReference type="EMBL" id="FNVT01000001">
    <property type="protein sequence ID" value="SEF79222.1"/>
    <property type="molecule type" value="Genomic_DNA"/>
</dbReference>